<evidence type="ECO:0000313" key="4">
    <source>
        <dbReference type="EMBL" id="PTQ87374.1"/>
    </source>
</evidence>
<protein>
    <submittedName>
        <fullName evidence="4">Periplasmic binding family protein</fullName>
    </submittedName>
</protein>
<feature type="domain" description="PBP" evidence="3">
    <location>
        <begin position="94"/>
        <end position="339"/>
    </location>
</feature>
<evidence type="ECO:0000259" key="3">
    <source>
        <dbReference type="Pfam" id="PF12849"/>
    </source>
</evidence>
<sequence>MTRLTRIAAAIATVMVVPVYAASTPPVANGTIYGGGATLPVSAYVGGAYLKSNPAKRLSVTSTSAKVLEADPADPKSLFGNFTVNGVGGDKTKLYKVSYCGTGSGLGRNVIRGTADATGTCGDYNGNPTGFSALTAAADFAGTDAPFSATEYNSFATGPRAARVAPVQFPAVAASIAIVYNNADLGNTTLNLTESQICQIFAGQITNWNQINPVLPSKTIKLVPRSDSSGTTFSMTNHLSAVCPTAVPNAVTGFQTQNTFTGISGLPAGSVPASGNGGVVTTVLATDGAIGYADIADGKIRAALAGGQLLRHATVSIKPDVAAYTETVIQRNADGTPKIKNGAVVTKLVKYKAQVFKKHDPLKNLPKSVALTSVGNKALGANDANGRPTLVDLTPISGSTSGCMQLVDPSSYAKPAINAKKGDYVQYPIIAVSYLTGYEAGYAAGGDTAKADAVRALFKLPYGISSKVKTIGSKTGFAGLTLTLTNAPTGVTTGSALVDACVKN</sequence>
<proteinExistence type="inferred from homology"/>
<dbReference type="InterPro" id="IPR024370">
    <property type="entry name" value="PBP_domain"/>
</dbReference>
<dbReference type="AlphaFoldDB" id="A0A2T5IU30"/>
<evidence type="ECO:0000313" key="5">
    <source>
        <dbReference type="Proteomes" id="UP000244223"/>
    </source>
</evidence>
<comment type="similarity">
    <text evidence="1">Belongs to the PstS family.</text>
</comment>
<dbReference type="InterPro" id="IPR050962">
    <property type="entry name" value="Phosphate-bind_PstS"/>
</dbReference>
<dbReference type="PANTHER" id="PTHR42996">
    <property type="entry name" value="PHOSPHATE-BINDING PROTEIN PSTS"/>
    <property type="match status" value="1"/>
</dbReference>
<name>A0A2T5IU30_9GAMM</name>
<dbReference type="Gene3D" id="3.40.190.10">
    <property type="entry name" value="Periplasmic binding protein-like II"/>
    <property type="match status" value="1"/>
</dbReference>
<accession>A0A2T5IU30</accession>
<keyword evidence="5" id="KW-1185">Reference proteome</keyword>
<dbReference type="RefSeq" id="WP_170107003.1">
    <property type="nucleotide sequence ID" value="NZ_QAON01000019.1"/>
</dbReference>
<comment type="caution">
    <text evidence="4">The sequence shown here is derived from an EMBL/GenBank/DDBJ whole genome shotgun (WGS) entry which is preliminary data.</text>
</comment>
<evidence type="ECO:0000256" key="1">
    <source>
        <dbReference type="ARBA" id="ARBA00008725"/>
    </source>
</evidence>
<dbReference type="Proteomes" id="UP000244223">
    <property type="component" value="Unassembled WGS sequence"/>
</dbReference>
<dbReference type="PANTHER" id="PTHR42996:SF1">
    <property type="entry name" value="PHOSPHATE-BINDING PROTEIN PSTS"/>
    <property type="match status" value="1"/>
</dbReference>
<feature type="signal peptide" evidence="2">
    <location>
        <begin position="1"/>
        <end position="21"/>
    </location>
</feature>
<evidence type="ECO:0000256" key="2">
    <source>
        <dbReference type="SAM" id="SignalP"/>
    </source>
</evidence>
<keyword evidence="2" id="KW-0732">Signal</keyword>
<feature type="chain" id="PRO_5015539041" evidence="2">
    <location>
        <begin position="22"/>
        <end position="504"/>
    </location>
</feature>
<reference evidence="4 5" key="1">
    <citation type="submission" date="2018-04" db="EMBL/GenBank/DDBJ databases">
        <title>Genomic Encyclopedia of Archaeal and Bacterial Type Strains, Phase II (KMG-II): from individual species to whole genera.</title>
        <authorList>
            <person name="Goeker M."/>
        </authorList>
    </citation>
    <scope>NUCLEOTIDE SEQUENCE [LARGE SCALE GENOMIC DNA]</scope>
    <source>
        <strain evidence="4 5">DSM 5822</strain>
    </source>
</reference>
<organism evidence="4 5">
    <name type="scientific">Agitococcus lubricus</name>
    <dbReference type="NCBI Taxonomy" id="1077255"/>
    <lineage>
        <taxon>Bacteria</taxon>
        <taxon>Pseudomonadati</taxon>
        <taxon>Pseudomonadota</taxon>
        <taxon>Gammaproteobacteria</taxon>
        <taxon>Moraxellales</taxon>
        <taxon>Moraxellaceae</taxon>
        <taxon>Agitococcus</taxon>
    </lineage>
</organism>
<gene>
    <name evidence="4" type="ORF">C8N29_11921</name>
</gene>
<dbReference type="EMBL" id="QAON01000019">
    <property type="protein sequence ID" value="PTQ87374.1"/>
    <property type="molecule type" value="Genomic_DNA"/>
</dbReference>
<dbReference type="SUPFAM" id="SSF53850">
    <property type="entry name" value="Periplasmic binding protein-like II"/>
    <property type="match status" value="1"/>
</dbReference>
<dbReference type="Pfam" id="PF12849">
    <property type="entry name" value="PBP_like_2"/>
    <property type="match status" value="1"/>
</dbReference>